<reference evidence="13 14" key="1">
    <citation type="journal article" date="2019" name="Nat. Microbiol.">
        <title>Mediterranean grassland soil C-N compound turnover is dependent on rainfall and depth, and is mediated by genomically divergent microorganisms.</title>
        <authorList>
            <person name="Diamond S."/>
            <person name="Andeer P.F."/>
            <person name="Li Z."/>
            <person name="Crits-Christoph A."/>
            <person name="Burstein D."/>
            <person name="Anantharaman K."/>
            <person name="Lane K.R."/>
            <person name="Thomas B.C."/>
            <person name="Pan C."/>
            <person name="Northen T.R."/>
            <person name="Banfield J.F."/>
        </authorList>
    </citation>
    <scope>NUCLEOTIDE SEQUENCE [LARGE SCALE GENOMIC DNA]</scope>
    <source>
        <strain evidence="12">NP_5</strain>
        <strain evidence="11">NP_7</strain>
    </source>
</reference>
<dbReference type="FunFam" id="1.10.3720.10:FF:000006">
    <property type="entry name" value="Glutamate/aspartate ABC transporter, permease protein GltK"/>
    <property type="match status" value="1"/>
</dbReference>
<evidence type="ECO:0000313" key="13">
    <source>
        <dbReference type="Proteomes" id="UP000320048"/>
    </source>
</evidence>
<dbReference type="SUPFAM" id="SSF161098">
    <property type="entry name" value="MetI-like"/>
    <property type="match status" value="1"/>
</dbReference>
<evidence type="ECO:0000256" key="2">
    <source>
        <dbReference type="ARBA" id="ARBA00010072"/>
    </source>
</evidence>
<dbReference type="NCBIfam" id="TIGR01726">
    <property type="entry name" value="HEQRo_perm_3TM"/>
    <property type="match status" value="1"/>
</dbReference>
<dbReference type="InterPro" id="IPR010065">
    <property type="entry name" value="AA_ABC_transptr_permease_3TM"/>
</dbReference>
<feature type="domain" description="ABC transmembrane type-1" evidence="10">
    <location>
        <begin position="33"/>
        <end position="222"/>
    </location>
</feature>
<dbReference type="Proteomes" id="UP000320393">
    <property type="component" value="Unassembled WGS sequence"/>
</dbReference>
<comment type="similarity">
    <text evidence="2">Belongs to the binding-protein-dependent transport system permease family. HisMQ subfamily.</text>
</comment>
<dbReference type="InterPro" id="IPR000515">
    <property type="entry name" value="MetI-like"/>
</dbReference>
<comment type="caution">
    <text evidence="12">The sequence shown here is derived from an EMBL/GenBank/DDBJ whole genome shotgun (WGS) entry which is preliminary data.</text>
</comment>
<keyword evidence="3 9" id="KW-0813">Transport</keyword>
<evidence type="ECO:0000256" key="8">
    <source>
        <dbReference type="ARBA" id="ARBA00023136"/>
    </source>
</evidence>
<accession>A0A537LLM0</accession>
<protein>
    <submittedName>
        <fullName evidence="12">Amino acid ABC transporter permease</fullName>
    </submittedName>
</protein>
<evidence type="ECO:0000256" key="7">
    <source>
        <dbReference type="ARBA" id="ARBA00022989"/>
    </source>
</evidence>
<dbReference type="PROSITE" id="PS50928">
    <property type="entry name" value="ABC_TM1"/>
    <property type="match status" value="1"/>
</dbReference>
<dbReference type="GO" id="GO:0022857">
    <property type="term" value="F:transmembrane transporter activity"/>
    <property type="evidence" value="ECO:0007669"/>
    <property type="project" value="InterPro"/>
</dbReference>
<keyword evidence="7 9" id="KW-1133">Transmembrane helix</keyword>
<evidence type="ECO:0000256" key="4">
    <source>
        <dbReference type="ARBA" id="ARBA00022475"/>
    </source>
</evidence>
<keyword evidence="8 9" id="KW-0472">Membrane</keyword>
<comment type="subcellular location">
    <subcellularLocation>
        <location evidence="1 9">Cell membrane</location>
        <topology evidence="1 9">Multi-pass membrane protein</topology>
    </subcellularLocation>
</comment>
<proteinExistence type="inferred from homology"/>
<evidence type="ECO:0000313" key="12">
    <source>
        <dbReference type="EMBL" id="TMJ08919.1"/>
    </source>
</evidence>
<dbReference type="EMBL" id="VBAO01000123">
    <property type="protein sequence ID" value="TMI82488.1"/>
    <property type="molecule type" value="Genomic_DNA"/>
</dbReference>
<dbReference type="GO" id="GO:0006865">
    <property type="term" value="P:amino acid transport"/>
    <property type="evidence" value="ECO:0007669"/>
    <property type="project" value="UniProtKB-KW"/>
</dbReference>
<evidence type="ECO:0000256" key="1">
    <source>
        <dbReference type="ARBA" id="ARBA00004651"/>
    </source>
</evidence>
<feature type="transmembrane region" description="Helical" evidence="9">
    <location>
        <begin position="203"/>
        <end position="221"/>
    </location>
</feature>
<evidence type="ECO:0000259" key="10">
    <source>
        <dbReference type="PROSITE" id="PS50928"/>
    </source>
</evidence>
<dbReference type="PANTHER" id="PTHR30614">
    <property type="entry name" value="MEMBRANE COMPONENT OF AMINO ACID ABC TRANSPORTER"/>
    <property type="match status" value="1"/>
</dbReference>
<evidence type="ECO:0000313" key="14">
    <source>
        <dbReference type="Proteomes" id="UP000320393"/>
    </source>
</evidence>
<dbReference type="Proteomes" id="UP000320048">
    <property type="component" value="Unassembled WGS sequence"/>
</dbReference>
<evidence type="ECO:0000256" key="5">
    <source>
        <dbReference type="ARBA" id="ARBA00022692"/>
    </source>
</evidence>
<dbReference type="InterPro" id="IPR043429">
    <property type="entry name" value="ArtM/GltK/GlnP/TcyL/YhdX-like"/>
</dbReference>
<dbReference type="EMBL" id="VBAM01000371">
    <property type="protein sequence ID" value="TMJ08919.1"/>
    <property type="molecule type" value="Genomic_DNA"/>
</dbReference>
<dbReference type="AlphaFoldDB" id="A0A537LLM0"/>
<dbReference type="PANTHER" id="PTHR30614:SF20">
    <property type="entry name" value="GLUTAMINE TRANSPORT SYSTEM PERMEASE PROTEIN GLNP"/>
    <property type="match status" value="1"/>
</dbReference>
<dbReference type="Gene3D" id="1.10.3720.10">
    <property type="entry name" value="MetI-like"/>
    <property type="match status" value="1"/>
</dbReference>
<keyword evidence="4" id="KW-1003">Cell membrane</keyword>
<evidence type="ECO:0000256" key="3">
    <source>
        <dbReference type="ARBA" id="ARBA00022448"/>
    </source>
</evidence>
<evidence type="ECO:0000313" key="11">
    <source>
        <dbReference type="EMBL" id="TMI82488.1"/>
    </source>
</evidence>
<keyword evidence="5 9" id="KW-0812">Transmembrane</keyword>
<evidence type="ECO:0000256" key="9">
    <source>
        <dbReference type="RuleBase" id="RU363032"/>
    </source>
</evidence>
<dbReference type="Pfam" id="PF00528">
    <property type="entry name" value="BPD_transp_1"/>
    <property type="match status" value="1"/>
</dbReference>
<keyword evidence="6" id="KW-0029">Amino-acid transport</keyword>
<sequence length="234" mass="25935">MSEMAPAIAFGAAVPYFEWDLAFRYNRLLLQGLRTTLEISVVIMALGLVLGIFVAAGRLSKNPLISRSVAAYIELFRGTPALVQLVWFYYCLPIFLGVSLPGYTAIVVALTLNVSAFYGEAYRSGIQALPKDQIDSADVLGLSYFQRLRYVVAPQAFRIVIPVLLSLSISLFKDTSLVSTLGVGDLMYEGRVVATQTYRPIEILTSVAAIYFLIAFPVSLLTRRLELRMARAYR</sequence>
<gene>
    <name evidence="12" type="ORF">E6H02_09445</name>
    <name evidence="11" type="ORF">E6H04_04645</name>
</gene>
<feature type="transmembrane region" description="Helical" evidence="9">
    <location>
        <begin position="39"/>
        <end position="57"/>
    </location>
</feature>
<dbReference type="InterPro" id="IPR035906">
    <property type="entry name" value="MetI-like_sf"/>
</dbReference>
<organism evidence="12 14">
    <name type="scientific">Candidatus Segetimicrobium genomatis</name>
    <dbReference type="NCBI Taxonomy" id="2569760"/>
    <lineage>
        <taxon>Bacteria</taxon>
        <taxon>Bacillati</taxon>
        <taxon>Candidatus Sysuimicrobiota</taxon>
        <taxon>Candidatus Sysuimicrobiia</taxon>
        <taxon>Candidatus Sysuimicrobiales</taxon>
        <taxon>Candidatus Segetimicrobiaceae</taxon>
        <taxon>Candidatus Segetimicrobium</taxon>
    </lineage>
</organism>
<dbReference type="GO" id="GO:0043190">
    <property type="term" value="C:ATP-binding cassette (ABC) transporter complex"/>
    <property type="evidence" value="ECO:0007669"/>
    <property type="project" value="InterPro"/>
</dbReference>
<evidence type="ECO:0000256" key="6">
    <source>
        <dbReference type="ARBA" id="ARBA00022970"/>
    </source>
</evidence>
<name>A0A537LLM0_9BACT</name>
<dbReference type="CDD" id="cd06261">
    <property type="entry name" value="TM_PBP2"/>
    <property type="match status" value="1"/>
</dbReference>